<gene>
    <name evidence="1" type="ORF">V8G54_003797</name>
</gene>
<protein>
    <submittedName>
        <fullName evidence="1">Uncharacterized protein</fullName>
    </submittedName>
</protein>
<organism evidence="1 2">
    <name type="scientific">Vigna mungo</name>
    <name type="common">Black gram</name>
    <name type="synonym">Phaseolus mungo</name>
    <dbReference type="NCBI Taxonomy" id="3915"/>
    <lineage>
        <taxon>Eukaryota</taxon>
        <taxon>Viridiplantae</taxon>
        <taxon>Streptophyta</taxon>
        <taxon>Embryophyta</taxon>
        <taxon>Tracheophyta</taxon>
        <taxon>Spermatophyta</taxon>
        <taxon>Magnoliopsida</taxon>
        <taxon>eudicotyledons</taxon>
        <taxon>Gunneridae</taxon>
        <taxon>Pentapetalae</taxon>
        <taxon>rosids</taxon>
        <taxon>fabids</taxon>
        <taxon>Fabales</taxon>
        <taxon>Fabaceae</taxon>
        <taxon>Papilionoideae</taxon>
        <taxon>50 kb inversion clade</taxon>
        <taxon>NPAAA clade</taxon>
        <taxon>indigoferoid/millettioid clade</taxon>
        <taxon>Phaseoleae</taxon>
        <taxon>Vigna</taxon>
    </lineage>
</organism>
<reference evidence="1 2" key="1">
    <citation type="journal article" date="2023" name="Life. Sci Alliance">
        <title>Evolutionary insights into 3D genome organization and epigenetic landscape of Vigna mungo.</title>
        <authorList>
            <person name="Junaid A."/>
            <person name="Singh B."/>
            <person name="Bhatia S."/>
        </authorList>
    </citation>
    <scope>NUCLEOTIDE SEQUENCE [LARGE SCALE GENOMIC DNA]</scope>
    <source>
        <strain evidence="1">Urdbean</strain>
    </source>
</reference>
<dbReference type="EMBL" id="CP144700">
    <property type="protein sequence ID" value="WVZ25253.1"/>
    <property type="molecule type" value="Genomic_DNA"/>
</dbReference>
<proteinExistence type="predicted"/>
<keyword evidence="2" id="KW-1185">Reference proteome</keyword>
<name>A0AAQ3PEN2_VIGMU</name>
<accession>A0AAQ3PEN2</accession>
<dbReference type="InterPro" id="IPR036388">
    <property type="entry name" value="WH-like_DNA-bd_sf"/>
</dbReference>
<dbReference type="AlphaFoldDB" id="A0AAQ3PEN2"/>
<evidence type="ECO:0000313" key="2">
    <source>
        <dbReference type="Proteomes" id="UP001374535"/>
    </source>
</evidence>
<dbReference type="Proteomes" id="UP001374535">
    <property type="component" value="Chromosome 1"/>
</dbReference>
<evidence type="ECO:0000313" key="1">
    <source>
        <dbReference type="EMBL" id="WVZ25253.1"/>
    </source>
</evidence>
<sequence length="157" mass="17408">MLIAKGCSGSPLALIVTGKSLSLEEPVVWHNRARTLSRGHSVLSYSSSGDGLLTCLQKSFDDLDAKLAESFTDLSLFPEAQKIPAAALVDIYAEQRDEDDDIAMENIHELVKRNVADLVVTRYGELLLLIGEHPCIKPYKIIPSHLEKDLIFELFSR</sequence>
<dbReference type="Gene3D" id="1.10.10.10">
    <property type="entry name" value="Winged helix-like DNA-binding domain superfamily/Winged helix DNA-binding domain"/>
    <property type="match status" value="1"/>
</dbReference>